<proteinExistence type="predicted"/>
<dbReference type="InterPro" id="IPR003141">
    <property type="entry name" value="Pol/His_phosphatase_N"/>
</dbReference>
<dbReference type="PANTHER" id="PTHR42924">
    <property type="entry name" value="EXONUCLEASE"/>
    <property type="match status" value="1"/>
</dbReference>
<evidence type="ECO:0000259" key="2">
    <source>
        <dbReference type="SMART" id="SM00481"/>
    </source>
</evidence>
<keyword evidence="4" id="KW-1185">Reference proteome</keyword>
<feature type="region of interest" description="Disordered" evidence="1">
    <location>
        <begin position="1"/>
        <end position="25"/>
    </location>
</feature>
<accession>A0ABS6JT11</accession>
<dbReference type="PANTHER" id="PTHR42924:SF3">
    <property type="entry name" value="POLYMERASE_HISTIDINOL PHOSPHATASE N-TERMINAL DOMAIN-CONTAINING PROTEIN"/>
    <property type="match status" value="1"/>
</dbReference>
<dbReference type="SMART" id="SM00481">
    <property type="entry name" value="POLIIIAc"/>
    <property type="match status" value="1"/>
</dbReference>
<name>A0ABS6JT11_9BACI</name>
<dbReference type="Pfam" id="PF02811">
    <property type="entry name" value="PHP"/>
    <property type="match status" value="1"/>
</dbReference>
<dbReference type="CDD" id="cd07438">
    <property type="entry name" value="PHP_HisPPase_AMP"/>
    <property type="match status" value="1"/>
</dbReference>
<dbReference type="Gene3D" id="3.20.20.140">
    <property type="entry name" value="Metal-dependent hydrolases"/>
    <property type="match status" value="1"/>
</dbReference>
<dbReference type="InterPro" id="IPR052018">
    <property type="entry name" value="PHP_domain"/>
</dbReference>
<gene>
    <name evidence="3" type="ORF">KS407_07995</name>
</gene>
<sequence length="289" mass="32637">MDIGPKRDGKKADLHMHSTMSDGGYPPEDLMRKCAAAGLHIVSLTDHDTTKGLERAKEVAKQHKMEFIPGIELSTRDVTGTGVDILGYGINPADEMLLQTLEFHQNMRIGRMEKMIDHCQQHNLDVDFEEVKKYAKGDTYSRPHLAKVLVDKGYVKTVKEAFDLYLGQNKPCYVPKEKDMSPKEAIELIHQAGGVAVVAHPIFYELDNSIYKWLTEDGLDGIEVYHRDHDEQAVQRFLTLAVKAEEARGAFVLKTGGSDFHHESFGREGEQIGQTKLPFYEAEKLLKRL</sequence>
<dbReference type="Gene3D" id="1.10.150.650">
    <property type="match status" value="1"/>
</dbReference>
<dbReference type="InterPro" id="IPR016195">
    <property type="entry name" value="Pol/histidinol_Pase-like"/>
</dbReference>
<organism evidence="3 4">
    <name type="scientific">Evansella alkalicola</name>
    <dbReference type="NCBI Taxonomy" id="745819"/>
    <lineage>
        <taxon>Bacteria</taxon>
        <taxon>Bacillati</taxon>
        <taxon>Bacillota</taxon>
        <taxon>Bacilli</taxon>
        <taxon>Bacillales</taxon>
        <taxon>Bacillaceae</taxon>
        <taxon>Evansella</taxon>
    </lineage>
</organism>
<evidence type="ECO:0000313" key="4">
    <source>
        <dbReference type="Proteomes" id="UP000790580"/>
    </source>
</evidence>
<feature type="compositionally biased region" description="Basic and acidic residues" evidence="1">
    <location>
        <begin position="1"/>
        <end position="16"/>
    </location>
</feature>
<dbReference type="Proteomes" id="UP000790580">
    <property type="component" value="Unassembled WGS sequence"/>
</dbReference>
<dbReference type="EMBL" id="JAHQCR010000034">
    <property type="protein sequence ID" value="MBU9721387.1"/>
    <property type="molecule type" value="Genomic_DNA"/>
</dbReference>
<feature type="domain" description="Polymerase/histidinol phosphatase N-terminal" evidence="2">
    <location>
        <begin position="12"/>
        <end position="77"/>
    </location>
</feature>
<dbReference type="SUPFAM" id="SSF89550">
    <property type="entry name" value="PHP domain-like"/>
    <property type="match status" value="1"/>
</dbReference>
<reference evidence="3 4" key="1">
    <citation type="submission" date="2021-06" db="EMBL/GenBank/DDBJ databases">
        <title>Bacillus sp. RD4P76, an endophyte from a halophyte.</title>
        <authorList>
            <person name="Sun J.-Q."/>
        </authorList>
    </citation>
    <scope>NUCLEOTIDE SEQUENCE [LARGE SCALE GENOMIC DNA]</scope>
    <source>
        <strain evidence="3 4">JCM 17098</strain>
    </source>
</reference>
<evidence type="ECO:0000313" key="3">
    <source>
        <dbReference type="EMBL" id="MBU9721387.1"/>
    </source>
</evidence>
<comment type="caution">
    <text evidence="3">The sequence shown here is derived from an EMBL/GenBank/DDBJ whole genome shotgun (WGS) entry which is preliminary data.</text>
</comment>
<dbReference type="InterPro" id="IPR004013">
    <property type="entry name" value="PHP_dom"/>
</dbReference>
<protein>
    <submittedName>
        <fullName evidence="3">PHP domain-containing protein</fullName>
    </submittedName>
</protein>
<evidence type="ECO:0000256" key="1">
    <source>
        <dbReference type="SAM" id="MobiDB-lite"/>
    </source>
</evidence>